<dbReference type="EMBL" id="JBHRWO010000006">
    <property type="protein sequence ID" value="MFC3492123.1"/>
    <property type="molecule type" value="Genomic_DNA"/>
</dbReference>
<organism evidence="3 4">
    <name type="scientific">Glycomyces rhizosphaerae</name>
    <dbReference type="NCBI Taxonomy" id="2054422"/>
    <lineage>
        <taxon>Bacteria</taxon>
        <taxon>Bacillati</taxon>
        <taxon>Actinomycetota</taxon>
        <taxon>Actinomycetes</taxon>
        <taxon>Glycomycetales</taxon>
        <taxon>Glycomycetaceae</taxon>
        <taxon>Glycomyces</taxon>
    </lineage>
</organism>
<dbReference type="Proteomes" id="UP001595712">
    <property type="component" value="Unassembled WGS sequence"/>
</dbReference>
<comment type="caution">
    <text evidence="3">The sequence shown here is derived from an EMBL/GenBank/DDBJ whole genome shotgun (WGS) entry which is preliminary data.</text>
</comment>
<keyword evidence="2" id="KW-0732">Signal</keyword>
<feature type="signal peptide" evidence="2">
    <location>
        <begin position="1"/>
        <end position="23"/>
    </location>
</feature>
<dbReference type="RefSeq" id="WP_387972158.1">
    <property type="nucleotide sequence ID" value="NZ_JBHRWO010000006.1"/>
</dbReference>
<evidence type="ECO:0000313" key="4">
    <source>
        <dbReference type="Proteomes" id="UP001595712"/>
    </source>
</evidence>
<keyword evidence="4" id="KW-1185">Reference proteome</keyword>
<protein>
    <recommendedName>
        <fullName evidence="5">Lipoprotein</fullName>
    </recommendedName>
</protein>
<reference evidence="4" key="1">
    <citation type="journal article" date="2019" name="Int. J. Syst. Evol. Microbiol.">
        <title>The Global Catalogue of Microorganisms (GCM) 10K type strain sequencing project: providing services to taxonomists for standard genome sequencing and annotation.</title>
        <authorList>
            <consortium name="The Broad Institute Genomics Platform"/>
            <consortium name="The Broad Institute Genome Sequencing Center for Infectious Disease"/>
            <person name="Wu L."/>
            <person name="Ma J."/>
        </authorList>
    </citation>
    <scope>NUCLEOTIDE SEQUENCE [LARGE SCALE GENOMIC DNA]</scope>
    <source>
        <strain evidence="4">CGMCC 4.7396</strain>
    </source>
</reference>
<evidence type="ECO:0008006" key="5">
    <source>
        <dbReference type="Google" id="ProtNLM"/>
    </source>
</evidence>
<dbReference type="PROSITE" id="PS51257">
    <property type="entry name" value="PROKAR_LIPOPROTEIN"/>
    <property type="match status" value="1"/>
</dbReference>
<proteinExistence type="predicted"/>
<accession>A0ABV7PYT8</accession>
<evidence type="ECO:0000313" key="3">
    <source>
        <dbReference type="EMBL" id="MFC3492123.1"/>
    </source>
</evidence>
<name>A0ABV7PYT8_9ACTN</name>
<gene>
    <name evidence="3" type="ORF">ACFO8M_06445</name>
</gene>
<feature type="region of interest" description="Disordered" evidence="1">
    <location>
        <begin position="25"/>
        <end position="64"/>
    </location>
</feature>
<sequence>MPKPNRLAVAAAGLAVIAFGACSAEEGSDAAPDATTSEAVESAAPTESEPTDTGCDATFDPATDDAVMEPYVGEWISEEQAPDGADSPEASTVCIEADGTVNYETPTGIWEGHLTVGDESVPMMDLDQVEGTDGGNLLLDCNYTADDDTIGLVESGDDGRWNTFVRA</sequence>
<evidence type="ECO:0000256" key="1">
    <source>
        <dbReference type="SAM" id="MobiDB-lite"/>
    </source>
</evidence>
<feature type="chain" id="PRO_5047106289" description="Lipoprotein" evidence="2">
    <location>
        <begin position="24"/>
        <end position="167"/>
    </location>
</feature>
<evidence type="ECO:0000256" key="2">
    <source>
        <dbReference type="SAM" id="SignalP"/>
    </source>
</evidence>